<dbReference type="InterPro" id="IPR012000">
    <property type="entry name" value="Thiamin_PyroP_enz_cen_dom"/>
</dbReference>
<dbReference type="InterPro" id="IPR029035">
    <property type="entry name" value="DHS-like_NAD/FAD-binding_dom"/>
</dbReference>
<dbReference type="FunFam" id="3.40.50.970:FF:000016">
    <property type="entry name" value="Acetolactate synthase"/>
    <property type="match status" value="1"/>
</dbReference>
<keyword evidence="8 14" id="KW-0479">Metal-binding</keyword>
<evidence type="ECO:0000256" key="12">
    <source>
        <dbReference type="ARBA" id="ARBA00023304"/>
    </source>
</evidence>
<evidence type="ECO:0000259" key="15">
    <source>
        <dbReference type="Pfam" id="PF00205"/>
    </source>
</evidence>
<dbReference type="AlphaFoldDB" id="A0A2W6P5I1"/>
<dbReference type="Pfam" id="PF02776">
    <property type="entry name" value="TPP_enzyme_N"/>
    <property type="match status" value="1"/>
</dbReference>
<comment type="pathway">
    <text evidence="2 14">Amino-acid biosynthesis; L-valine biosynthesis; L-valine from pyruvate: step 1/4.</text>
</comment>
<feature type="domain" description="Thiamine pyrophosphate enzyme TPP-binding" evidence="16">
    <location>
        <begin position="407"/>
        <end position="555"/>
    </location>
</feature>
<comment type="pathway">
    <text evidence="1 14">Amino-acid biosynthesis; L-isoleucine biosynthesis; L-isoleucine from 2-oxobutanoate: step 1/4.</text>
</comment>
<dbReference type="GO" id="GO:0000287">
    <property type="term" value="F:magnesium ion binding"/>
    <property type="evidence" value="ECO:0007669"/>
    <property type="project" value="UniProtKB-UniRule"/>
</dbReference>
<accession>A0A2W6P5I1</accession>
<dbReference type="RefSeq" id="WP_111272359.1">
    <property type="nucleotide sequence ID" value="NZ_QKWW01000069.1"/>
</dbReference>
<dbReference type="GO" id="GO:0030976">
    <property type="term" value="F:thiamine pyrophosphate binding"/>
    <property type="evidence" value="ECO:0007669"/>
    <property type="project" value="UniProtKB-UniRule"/>
</dbReference>
<keyword evidence="12 14" id="KW-0100">Branched-chain amino acid biosynthesis</keyword>
<comment type="similarity">
    <text evidence="3 14">Belongs to the TPP enzyme family.</text>
</comment>
<dbReference type="GO" id="GO:0003984">
    <property type="term" value="F:acetolactate synthase activity"/>
    <property type="evidence" value="ECO:0007669"/>
    <property type="project" value="UniProtKB-EC"/>
</dbReference>
<dbReference type="Gene3D" id="3.40.50.970">
    <property type="match status" value="2"/>
</dbReference>
<reference evidence="18 19" key="1">
    <citation type="submission" date="2018-06" db="EMBL/GenBank/DDBJ databases">
        <title>Isolation of heavy metals resistant Paenibacillus silvae NC2 from Gold-Copper mine in ZiJin, China.</title>
        <authorList>
            <person name="Xu J."/>
            <person name="Mazhar H.S."/>
            <person name="Rensing C."/>
        </authorList>
    </citation>
    <scope>NUCLEOTIDE SEQUENCE [LARGE SCALE GENOMIC DNA]</scope>
    <source>
        <strain evidence="18 19">NC2</strain>
    </source>
</reference>
<evidence type="ECO:0000256" key="13">
    <source>
        <dbReference type="ARBA" id="ARBA00048670"/>
    </source>
</evidence>
<dbReference type="InterPro" id="IPR045229">
    <property type="entry name" value="TPP_enz"/>
</dbReference>
<dbReference type="InterPro" id="IPR012846">
    <property type="entry name" value="Acetolactate_synth_lsu"/>
</dbReference>
<evidence type="ECO:0000256" key="6">
    <source>
        <dbReference type="ARBA" id="ARBA00022630"/>
    </source>
</evidence>
<evidence type="ECO:0000313" key="18">
    <source>
        <dbReference type="EMBL" id="PZT53416.1"/>
    </source>
</evidence>
<dbReference type="EC" id="2.2.1.6" evidence="4 14"/>
<dbReference type="Gene3D" id="3.40.50.1220">
    <property type="entry name" value="TPP-binding domain"/>
    <property type="match status" value="1"/>
</dbReference>
<dbReference type="PANTHER" id="PTHR18968">
    <property type="entry name" value="THIAMINE PYROPHOSPHATE ENZYMES"/>
    <property type="match status" value="1"/>
</dbReference>
<feature type="domain" description="Thiamine pyrophosphate enzyme central" evidence="15">
    <location>
        <begin position="215"/>
        <end position="348"/>
    </location>
</feature>
<evidence type="ECO:0000313" key="19">
    <source>
        <dbReference type="Proteomes" id="UP000249204"/>
    </source>
</evidence>
<keyword evidence="7 14" id="KW-0808">Transferase</keyword>
<dbReference type="NCBIfam" id="TIGR00118">
    <property type="entry name" value="acolac_lg"/>
    <property type="match status" value="1"/>
</dbReference>
<dbReference type="CDD" id="cd07035">
    <property type="entry name" value="TPP_PYR_POX_like"/>
    <property type="match status" value="1"/>
</dbReference>
<comment type="cofactor">
    <cofactor evidence="14">
        <name>Mg(2+)</name>
        <dbReference type="ChEBI" id="CHEBI:18420"/>
    </cofactor>
    <text evidence="14">Binds 1 Mg(2+) ion per subunit.</text>
</comment>
<evidence type="ECO:0000259" key="16">
    <source>
        <dbReference type="Pfam" id="PF02775"/>
    </source>
</evidence>
<proteinExistence type="inferred from homology"/>
<dbReference type="GO" id="GO:0050660">
    <property type="term" value="F:flavin adenine dinucleotide binding"/>
    <property type="evidence" value="ECO:0007669"/>
    <property type="project" value="InterPro"/>
</dbReference>
<evidence type="ECO:0000256" key="11">
    <source>
        <dbReference type="ARBA" id="ARBA00023052"/>
    </source>
</evidence>
<keyword evidence="11 14" id="KW-0786">Thiamine pyrophosphate</keyword>
<dbReference type="SUPFAM" id="SSF52467">
    <property type="entry name" value="DHS-like NAD/FAD-binding domain"/>
    <property type="match status" value="1"/>
</dbReference>
<evidence type="ECO:0000256" key="3">
    <source>
        <dbReference type="ARBA" id="ARBA00007812"/>
    </source>
</evidence>
<feature type="domain" description="Thiamine pyrophosphate enzyme N-terminal TPP-binding" evidence="17">
    <location>
        <begin position="25"/>
        <end position="139"/>
    </location>
</feature>
<dbReference type="FunFam" id="3.40.50.1220:FF:000008">
    <property type="entry name" value="Acetolactate synthase"/>
    <property type="match status" value="1"/>
</dbReference>
<evidence type="ECO:0000256" key="8">
    <source>
        <dbReference type="ARBA" id="ARBA00022723"/>
    </source>
</evidence>
<keyword evidence="5 14" id="KW-0028">Amino-acid biosynthesis</keyword>
<dbReference type="EMBL" id="QKWW01000069">
    <property type="protein sequence ID" value="PZT53416.1"/>
    <property type="molecule type" value="Genomic_DNA"/>
</dbReference>
<comment type="cofactor">
    <cofactor evidence="14">
        <name>thiamine diphosphate</name>
        <dbReference type="ChEBI" id="CHEBI:58937"/>
    </cofactor>
    <text evidence="14">Binds 1 thiamine pyrophosphate per subunit.</text>
</comment>
<protein>
    <recommendedName>
        <fullName evidence="4 14">Acetolactate synthase</fullName>
        <ecNumber evidence="4 14">2.2.1.6</ecNumber>
    </recommendedName>
</protein>
<dbReference type="CDD" id="cd02015">
    <property type="entry name" value="TPP_AHAS"/>
    <property type="match status" value="1"/>
</dbReference>
<dbReference type="GO" id="GO:0009099">
    <property type="term" value="P:L-valine biosynthetic process"/>
    <property type="evidence" value="ECO:0007669"/>
    <property type="project" value="UniProtKB-UniPathway"/>
</dbReference>
<evidence type="ECO:0000256" key="1">
    <source>
        <dbReference type="ARBA" id="ARBA00004974"/>
    </source>
</evidence>
<evidence type="ECO:0000256" key="4">
    <source>
        <dbReference type="ARBA" id="ARBA00013145"/>
    </source>
</evidence>
<dbReference type="GO" id="GO:0009097">
    <property type="term" value="P:isoleucine biosynthetic process"/>
    <property type="evidence" value="ECO:0007669"/>
    <property type="project" value="UniProtKB-UniPathway"/>
</dbReference>
<evidence type="ECO:0000256" key="2">
    <source>
        <dbReference type="ARBA" id="ARBA00005025"/>
    </source>
</evidence>
<evidence type="ECO:0000256" key="5">
    <source>
        <dbReference type="ARBA" id="ARBA00022605"/>
    </source>
</evidence>
<dbReference type="Pfam" id="PF02775">
    <property type="entry name" value="TPP_enzyme_C"/>
    <property type="match status" value="1"/>
</dbReference>
<dbReference type="UniPathway" id="UPA00047">
    <property type="reaction ID" value="UER00055"/>
</dbReference>
<sequence length="583" mass="63639">MGAHIPEVRSTDELREKWMKPEVISGSEILLRSLLLEGVECVFGYPGGAVLYIYDAMYGFEDFKHVLTRHEQGAIHAADGYARASGKVGVCIATSGPGATNLVTGIATAYMDSVPLVVITGNVVSSLIGSDAFQEADITGITMPITKHSYLVKDVKDLPGIIHEAFHIANTGRKGPVLIDIPKDVSANKTLFEPHTEPVILRGYNPRTVPNKLQVDRLAQAIQEAERPMILAGGGVVYSGGHETLFEFVEKTGIPITTTLLGLGAFPSGHELWTGMPGMHGTYTSNMAIQQSDLLINIGARFDDRVTGKLDGFAPHAKIVHIDIDPAEIGKNIATDIPIVGDVKTVLEIANKEVGRAERADAWRDQIKQWKQEKPYTYTDSDEVLKPQWVVELLNDTTKGEAIVTTDVGQHQMWAAQYYKFNQPRSWVTSGGLGTMGFGFPSAIGAQMANPDRLVISINGDGGMQMCSQELAICAINNIPVKIVIINNEVLGMVRQWQELIYENRYSHIDLAGSPDFVKLAEAYGVKGLRATNKEEAERAWQEALDTPGPVVVEFVVRKDENVYPMVPQGATIDQMLMGDGEE</sequence>
<dbReference type="InterPro" id="IPR012001">
    <property type="entry name" value="Thiamin_PyroP_enz_TPP-bd_dom"/>
</dbReference>
<comment type="caution">
    <text evidence="18">The sequence shown here is derived from an EMBL/GenBank/DDBJ whole genome shotgun (WGS) entry which is preliminary data.</text>
</comment>
<keyword evidence="9" id="KW-0274">FAD</keyword>
<evidence type="ECO:0000259" key="17">
    <source>
        <dbReference type="Pfam" id="PF02776"/>
    </source>
</evidence>
<dbReference type="PROSITE" id="PS00187">
    <property type="entry name" value="TPP_ENZYMES"/>
    <property type="match status" value="1"/>
</dbReference>
<organism evidence="18 19">
    <name type="scientific">Paenibacillus silvae</name>
    <dbReference type="NCBI Taxonomy" id="1325358"/>
    <lineage>
        <taxon>Bacteria</taxon>
        <taxon>Bacillati</taxon>
        <taxon>Bacillota</taxon>
        <taxon>Bacilli</taxon>
        <taxon>Bacillales</taxon>
        <taxon>Paenibacillaceae</taxon>
        <taxon>Paenibacillus</taxon>
    </lineage>
</organism>
<dbReference type="InterPro" id="IPR039368">
    <property type="entry name" value="AHAS_TPP"/>
</dbReference>
<dbReference type="Proteomes" id="UP000249204">
    <property type="component" value="Unassembled WGS sequence"/>
</dbReference>
<dbReference type="SUPFAM" id="SSF52518">
    <property type="entry name" value="Thiamin diphosphate-binding fold (THDP-binding)"/>
    <property type="match status" value="2"/>
</dbReference>
<keyword evidence="6" id="KW-0285">Flavoprotein</keyword>
<dbReference type="InterPro" id="IPR011766">
    <property type="entry name" value="TPP_enzyme_TPP-bd"/>
</dbReference>
<dbReference type="UniPathway" id="UPA00049">
    <property type="reaction ID" value="UER00059"/>
</dbReference>
<evidence type="ECO:0000256" key="14">
    <source>
        <dbReference type="RuleBase" id="RU003591"/>
    </source>
</evidence>
<dbReference type="InterPro" id="IPR000399">
    <property type="entry name" value="TPP-bd_CS"/>
</dbReference>
<dbReference type="Pfam" id="PF00205">
    <property type="entry name" value="TPP_enzyme_M"/>
    <property type="match status" value="1"/>
</dbReference>
<evidence type="ECO:0000256" key="9">
    <source>
        <dbReference type="ARBA" id="ARBA00022827"/>
    </source>
</evidence>
<comment type="catalytic activity">
    <reaction evidence="13 14">
        <text>2 pyruvate + H(+) = (2S)-2-acetolactate + CO2</text>
        <dbReference type="Rhea" id="RHEA:25249"/>
        <dbReference type="ChEBI" id="CHEBI:15361"/>
        <dbReference type="ChEBI" id="CHEBI:15378"/>
        <dbReference type="ChEBI" id="CHEBI:16526"/>
        <dbReference type="ChEBI" id="CHEBI:58476"/>
        <dbReference type="EC" id="2.2.1.6"/>
    </reaction>
</comment>
<evidence type="ECO:0000256" key="7">
    <source>
        <dbReference type="ARBA" id="ARBA00022679"/>
    </source>
</evidence>
<gene>
    <name evidence="18" type="primary">ilvB</name>
    <name evidence="18" type="ORF">DN757_22210</name>
</gene>
<name>A0A2W6P5I1_9BACL</name>
<dbReference type="InterPro" id="IPR029061">
    <property type="entry name" value="THDP-binding"/>
</dbReference>
<evidence type="ECO:0000256" key="10">
    <source>
        <dbReference type="ARBA" id="ARBA00022842"/>
    </source>
</evidence>
<keyword evidence="10 14" id="KW-0460">Magnesium</keyword>
<dbReference type="PANTHER" id="PTHR18968:SF13">
    <property type="entry name" value="ACETOLACTATE SYNTHASE CATALYTIC SUBUNIT, MITOCHONDRIAL"/>
    <property type="match status" value="1"/>
</dbReference>
<dbReference type="FunFam" id="3.40.50.970:FF:000007">
    <property type="entry name" value="Acetolactate synthase"/>
    <property type="match status" value="1"/>
</dbReference>
<dbReference type="GO" id="GO:0005948">
    <property type="term" value="C:acetolactate synthase complex"/>
    <property type="evidence" value="ECO:0007669"/>
    <property type="project" value="TreeGrafter"/>
</dbReference>